<proteinExistence type="predicted"/>
<dbReference type="RefSeq" id="WP_092482394.1">
    <property type="nucleotide sequence ID" value="NZ_FOYM01000006.1"/>
</dbReference>
<dbReference type="Pfam" id="PF02620">
    <property type="entry name" value="YceD"/>
    <property type="match status" value="1"/>
</dbReference>
<name>A0A1I6D736_9FIRM</name>
<dbReference type="AlphaFoldDB" id="A0A1I6D736"/>
<dbReference type="PANTHER" id="PTHR34374">
    <property type="entry name" value="LARGE RIBOSOMAL RNA SUBUNIT ACCUMULATION PROTEIN YCED HOMOLOG 1, CHLOROPLASTIC"/>
    <property type="match status" value="1"/>
</dbReference>
<evidence type="ECO:0000313" key="1">
    <source>
        <dbReference type="EMBL" id="SFR01191.1"/>
    </source>
</evidence>
<dbReference type="InterPro" id="IPR003772">
    <property type="entry name" value="YceD"/>
</dbReference>
<evidence type="ECO:0008006" key="3">
    <source>
        <dbReference type="Google" id="ProtNLM"/>
    </source>
</evidence>
<gene>
    <name evidence="1" type="ORF">SAMN05660706_10684</name>
</gene>
<dbReference type="STRING" id="39060.SAMN05660706_10684"/>
<accession>A0A1I6D736</accession>
<organism evidence="1 2">
    <name type="scientific">Desulfoscipio geothermicus DSM 3669</name>
    <dbReference type="NCBI Taxonomy" id="1121426"/>
    <lineage>
        <taxon>Bacteria</taxon>
        <taxon>Bacillati</taxon>
        <taxon>Bacillota</taxon>
        <taxon>Clostridia</taxon>
        <taxon>Eubacteriales</taxon>
        <taxon>Desulfallaceae</taxon>
        <taxon>Desulfoscipio</taxon>
    </lineage>
</organism>
<keyword evidence="2" id="KW-1185">Reference proteome</keyword>
<sequence length="169" mass="18953">MPFLDVERLKKVKGERQKVSFAGDLPPIRVDGNQVKFAKPAQFDLVLTNVGNAIDVYGGIKADIKVQCSRCLEDFTLTMDADFHETYYDKTFQAPGDSGEEWIPYSGDTIDITPEAQGTILVNLPLRFICQEECRGLCPVCGVNRNQQNCDCVQDDTDPRLAKLKDLFK</sequence>
<protein>
    <recommendedName>
        <fullName evidence="3">DUF177 domain-containing protein</fullName>
    </recommendedName>
</protein>
<dbReference type="EMBL" id="FOYM01000006">
    <property type="protein sequence ID" value="SFR01191.1"/>
    <property type="molecule type" value="Genomic_DNA"/>
</dbReference>
<dbReference type="PANTHER" id="PTHR34374:SF1">
    <property type="entry name" value="LARGE RIBOSOMAL RNA SUBUNIT ACCUMULATION PROTEIN YCED HOMOLOG 1, CHLOROPLASTIC"/>
    <property type="match status" value="1"/>
</dbReference>
<evidence type="ECO:0000313" key="2">
    <source>
        <dbReference type="Proteomes" id="UP000199584"/>
    </source>
</evidence>
<dbReference type="OrthoDB" id="9790372at2"/>
<reference evidence="2" key="1">
    <citation type="submission" date="2016-10" db="EMBL/GenBank/DDBJ databases">
        <authorList>
            <person name="Varghese N."/>
            <person name="Submissions S."/>
        </authorList>
    </citation>
    <scope>NUCLEOTIDE SEQUENCE [LARGE SCALE GENOMIC DNA]</scope>
    <source>
        <strain evidence="2">DSM 3669</strain>
    </source>
</reference>
<dbReference type="Proteomes" id="UP000199584">
    <property type="component" value="Unassembled WGS sequence"/>
</dbReference>